<dbReference type="EMBL" id="JADOXO010000009">
    <property type="protein sequence ID" value="KAF9820569.1"/>
    <property type="molecule type" value="Genomic_DNA"/>
</dbReference>
<evidence type="ECO:0000313" key="2">
    <source>
        <dbReference type="EMBL" id="KAF9820569.1"/>
    </source>
</evidence>
<organism evidence="2 3">
    <name type="scientific">Rhodonia placenta</name>
    <dbReference type="NCBI Taxonomy" id="104341"/>
    <lineage>
        <taxon>Eukaryota</taxon>
        <taxon>Fungi</taxon>
        <taxon>Dikarya</taxon>
        <taxon>Basidiomycota</taxon>
        <taxon>Agaricomycotina</taxon>
        <taxon>Agaricomycetes</taxon>
        <taxon>Polyporales</taxon>
        <taxon>Adustoporiaceae</taxon>
        <taxon>Rhodonia</taxon>
    </lineage>
</organism>
<gene>
    <name evidence="2" type="ORF">IEO21_01272</name>
</gene>
<feature type="compositionally biased region" description="Low complexity" evidence="1">
    <location>
        <begin position="219"/>
        <end position="253"/>
    </location>
</feature>
<feature type="compositionally biased region" description="Polar residues" evidence="1">
    <location>
        <begin position="254"/>
        <end position="269"/>
    </location>
</feature>
<feature type="region of interest" description="Disordered" evidence="1">
    <location>
        <begin position="219"/>
        <end position="296"/>
    </location>
</feature>
<dbReference type="Proteomes" id="UP000639403">
    <property type="component" value="Unassembled WGS sequence"/>
</dbReference>
<evidence type="ECO:0000313" key="3">
    <source>
        <dbReference type="Proteomes" id="UP000639403"/>
    </source>
</evidence>
<comment type="caution">
    <text evidence="2">The sequence shown here is derived from an EMBL/GenBank/DDBJ whole genome shotgun (WGS) entry which is preliminary data.</text>
</comment>
<proteinExistence type="predicted"/>
<dbReference type="AlphaFoldDB" id="A0A8H7P9Y4"/>
<reference evidence="2" key="2">
    <citation type="journal article" name="Front. Microbiol.">
        <title>Degradative Capacity of Two Strains of Rhodonia placenta: From Phenotype to Genotype.</title>
        <authorList>
            <person name="Kolle M."/>
            <person name="Horta M.A.C."/>
            <person name="Nowrousian M."/>
            <person name="Ohm R.A."/>
            <person name="Benz J.P."/>
            <person name="Pilgard A."/>
        </authorList>
    </citation>
    <scope>NUCLEOTIDE SEQUENCE</scope>
    <source>
        <strain evidence="2">FPRL280</strain>
    </source>
</reference>
<reference evidence="2" key="1">
    <citation type="submission" date="2020-11" db="EMBL/GenBank/DDBJ databases">
        <authorList>
            <person name="Koelle M."/>
            <person name="Horta M.A.C."/>
            <person name="Nowrousian M."/>
            <person name="Ohm R.A."/>
            <person name="Benz P."/>
            <person name="Pilgard A."/>
        </authorList>
    </citation>
    <scope>NUCLEOTIDE SEQUENCE</scope>
    <source>
        <strain evidence="2">FPRL280</strain>
    </source>
</reference>
<accession>A0A8H7P9Y4</accession>
<name>A0A8H7P9Y4_9APHY</name>
<sequence length="332" mass="35668">MSESSALDPAFHIDLRIGGQSVNPNNSCKLSQCMPYEIGPLYERTTSTSRFSVQWEHYVPPAATVAARQQQCQSHNGSGRLQISVAADGRLGKRKADALDGGAHGGHASSSGKRDTIACTDYQTGAKLSDALSASLKAYYASCTPSSPHPPHIQFHGAYTIIADPRIPQWKRVELVSNELRKVVRYPYSNKVCDRPMTTQSWTEFYQCDCSRGRALPPFSQPTTSTTPSPTSTSSSSAPLATTDTAPSSSSNPVKRTQSSLSHWIINTTKKSKAADPSDAGSGTPMNVNPLPSCGGKLHITAEEDNSHPLGPHIKGQKIVVMVEHPTNTAHI</sequence>
<protein>
    <submittedName>
        <fullName evidence="2">Uncharacterized protein</fullName>
    </submittedName>
</protein>
<evidence type="ECO:0000256" key="1">
    <source>
        <dbReference type="SAM" id="MobiDB-lite"/>
    </source>
</evidence>